<name>A0A1G5DJ07_9BACT</name>
<sequence>MAYTSLDQRVPKAETRPAAARRALTSERPNSSRDNGFPAAVVQLALRRKDYFGEQSWVNKIGMWKGGAREVWEEIEELSEQVVDMETQDATLIARRQALETHAIGFAEAPEYRDRYEELLQDLLIDEGFVAMKAKLAGDFTYAKLSGAEKILTDIEEDAVRDGVVWKLKSKTKIAKRIYRISTPEMRKYARPLARLLKLSDIPPMIVQQSDPLEDIRGMHPGPDVDIDDLFHGFCRCGFQYDSAQNFTPVMLGAPGERHEPEDHLAGNCVAMAYAFALLLGKYGIKAEAKYVHPEHTSAIILELPNFIDRSMHGNIRIQGKFQGYYLFTMHAATYIPHLNLYYDPMAGEVYPSLKGMLSRDFVFLDKDTLGDKIRCQFRGTKGALKVSGSMGGMSRWDFTPE</sequence>
<dbReference type="AlphaFoldDB" id="A0A1G5DJ07"/>
<accession>A0A1G5DJ07</accession>
<evidence type="ECO:0000256" key="1">
    <source>
        <dbReference type="SAM" id="MobiDB-lite"/>
    </source>
</evidence>
<keyword evidence="3" id="KW-1185">Reference proteome</keyword>
<evidence type="ECO:0000313" key="3">
    <source>
        <dbReference type="Proteomes" id="UP000198870"/>
    </source>
</evidence>
<reference evidence="2 3" key="1">
    <citation type="submission" date="2016-10" db="EMBL/GenBank/DDBJ databases">
        <authorList>
            <person name="de Groot N.N."/>
        </authorList>
    </citation>
    <scope>NUCLEOTIDE SEQUENCE [LARGE SCALE GENOMIC DNA]</scope>
    <source>
        <strain evidence="2 3">AA1</strain>
    </source>
</reference>
<proteinExistence type="predicted"/>
<protein>
    <submittedName>
        <fullName evidence="2">Uncharacterized protein</fullName>
    </submittedName>
</protein>
<feature type="region of interest" description="Disordered" evidence="1">
    <location>
        <begin position="1"/>
        <end position="36"/>
    </location>
</feature>
<dbReference type="STRING" id="419481.SAMN05216233_104228"/>
<dbReference type="Proteomes" id="UP000198870">
    <property type="component" value="Unassembled WGS sequence"/>
</dbReference>
<gene>
    <name evidence="2" type="ORF">SAMN05216233_104228</name>
</gene>
<evidence type="ECO:0000313" key="2">
    <source>
        <dbReference type="EMBL" id="SCY14869.1"/>
    </source>
</evidence>
<organism evidence="2 3">
    <name type="scientific">Desulfoluna spongiiphila</name>
    <dbReference type="NCBI Taxonomy" id="419481"/>
    <lineage>
        <taxon>Bacteria</taxon>
        <taxon>Pseudomonadati</taxon>
        <taxon>Thermodesulfobacteriota</taxon>
        <taxon>Desulfobacteria</taxon>
        <taxon>Desulfobacterales</taxon>
        <taxon>Desulfolunaceae</taxon>
        <taxon>Desulfoluna</taxon>
    </lineage>
</organism>
<dbReference type="EMBL" id="FMUX01000004">
    <property type="protein sequence ID" value="SCY14869.1"/>
    <property type="molecule type" value="Genomic_DNA"/>
</dbReference>
<dbReference type="RefSeq" id="WP_092210041.1">
    <property type="nucleotide sequence ID" value="NZ_FMUX01000004.1"/>
</dbReference>